<name>A0A0F9TCY6_9ZZZZ</name>
<feature type="domain" description="JAB" evidence="6">
    <location>
        <begin position="121"/>
        <end position="155"/>
    </location>
</feature>
<dbReference type="GO" id="GO:0046872">
    <property type="term" value="F:metal ion binding"/>
    <property type="evidence" value="ECO:0007669"/>
    <property type="project" value="UniProtKB-KW"/>
</dbReference>
<dbReference type="InterPro" id="IPR028090">
    <property type="entry name" value="JAB_dom_prok"/>
</dbReference>
<keyword evidence="2" id="KW-0479">Metal-binding</keyword>
<evidence type="ECO:0000256" key="3">
    <source>
        <dbReference type="ARBA" id="ARBA00022801"/>
    </source>
</evidence>
<keyword evidence="1" id="KW-0645">Protease</keyword>
<dbReference type="GO" id="GO:0008237">
    <property type="term" value="F:metallopeptidase activity"/>
    <property type="evidence" value="ECO:0007669"/>
    <property type="project" value="UniProtKB-KW"/>
</dbReference>
<evidence type="ECO:0000256" key="2">
    <source>
        <dbReference type="ARBA" id="ARBA00022723"/>
    </source>
</evidence>
<protein>
    <recommendedName>
        <fullName evidence="6">JAB domain-containing protein</fullName>
    </recommendedName>
</protein>
<evidence type="ECO:0000313" key="7">
    <source>
        <dbReference type="EMBL" id="KKN39328.1"/>
    </source>
</evidence>
<proteinExistence type="predicted"/>
<gene>
    <name evidence="7" type="ORF">LCGC14_0744330</name>
</gene>
<evidence type="ECO:0000256" key="1">
    <source>
        <dbReference type="ARBA" id="ARBA00022670"/>
    </source>
</evidence>
<evidence type="ECO:0000256" key="4">
    <source>
        <dbReference type="ARBA" id="ARBA00022833"/>
    </source>
</evidence>
<comment type="caution">
    <text evidence="7">The sequence shown here is derived from an EMBL/GenBank/DDBJ whole genome shotgun (WGS) entry which is preliminary data.</text>
</comment>
<dbReference type="Pfam" id="PF14464">
    <property type="entry name" value="Prok-JAB"/>
    <property type="match status" value="1"/>
</dbReference>
<keyword evidence="3" id="KW-0378">Hydrolase</keyword>
<dbReference type="EMBL" id="LAZR01001770">
    <property type="protein sequence ID" value="KKN39328.1"/>
    <property type="molecule type" value="Genomic_DNA"/>
</dbReference>
<keyword evidence="4" id="KW-0862">Zinc</keyword>
<keyword evidence="5" id="KW-0482">Metalloprotease</keyword>
<accession>A0A0F9TCY6</accession>
<organism evidence="7">
    <name type="scientific">marine sediment metagenome</name>
    <dbReference type="NCBI Taxonomy" id="412755"/>
    <lineage>
        <taxon>unclassified sequences</taxon>
        <taxon>metagenomes</taxon>
        <taxon>ecological metagenomes</taxon>
    </lineage>
</organism>
<evidence type="ECO:0000256" key="5">
    <source>
        <dbReference type="ARBA" id="ARBA00023049"/>
    </source>
</evidence>
<dbReference type="AlphaFoldDB" id="A0A0F9TCY6"/>
<sequence length="200" mass="21661">MNLAGHITRTPEGDIGTRGSVYTYVLAGNGLWLEADNGLLEVRACLARKEVRGLPPAAPLLELRHGLIPPQLFSQAIEAFSARPDLEWYAAIVHDGQGYRLVLPPQKGSGGSVTYVPVPGTVVGLHSHGRMGAFFSGTDDQDDQGFLVSVVVGGLDRLVPTVKARLCIYGYHALVNLWALFAEAPRWMKEAEAPGGEWRF</sequence>
<reference evidence="7" key="1">
    <citation type="journal article" date="2015" name="Nature">
        <title>Complex archaea that bridge the gap between prokaryotes and eukaryotes.</title>
        <authorList>
            <person name="Spang A."/>
            <person name="Saw J.H."/>
            <person name="Jorgensen S.L."/>
            <person name="Zaremba-Niedzwiedzka K."/>
            <person name="Martijn J."/>
            <person name="Lind A.E."/>
            <person name="van Eijk R."/>
            <person name="Schleper C."/>
            <person name="Guy L."/>
            <person name="Ettema T.J."/>
        </authorList>
    </citation>
    <scope>NUCLEOTIDE SEQUENCE</scope>
</reference>
<dbReference type="GO" id="GO:0006508">
    <property type="term" value="P:proteolysis"/>
    <property type="evidence" value="ECO:0007669"/>
    <property type="project" value="UniProtKB-KW"/>
</dbReference>
<evidence type="ECO:0000259" key="6">
    <source>
        <dbReference type="Pfam" id="PF14464"/>
    </source>
</evidence>